<dbReference type="Proteomes" id="UP001607302">
    <property type="component" value="Unassembled WGS sequence"/>
</dbReference>
<name>A0ABD2AUV4_VESSQ</name>
<gene>
    <name evidence="5" type="ORF">V1478_008909</name>
</gene>
<evidence type="ECO:0000313" key="5">
    <source>
        <dbReference type="EMBL" id="KAL2724396.1"/>
    </source>
</evidence>
<protein>
    <submittedName>
        <fullName evidence="5">Chromatin-remodeling ATPase INO80</fullName>
    </submittedName>
</protein>
<dbReference type="AlphaFoldDB" id="A0ABD2AUV4"/>
<reference evidence="5 6" key="1">
    <citation type="journal article" date="2024" name="Ann. Entomol. Soc. Am.">
        <title>Genomic analyses of the southern and eastern yellowjacket wasps (Hymenoptera: Vespidae) reveal evolutionary signatures of social life.</title>
        <authorList>
            <person name="Catto M.A."/>
            <person name="Caine P.B."/>
            <person name="Orr S.E."/>
            <person name="Hunt B.G."/>
            <person name="Goodisman M.A.D."/>
        </authorList>
    </citation>
    <scope>NUCLEOTIDE SEQUENCE [LARGE SCALE GENOMIC DNA]</scope>
    <source>
        <strain evidence="5">233</strain>
        <tissue evidence="5">Head and thorax</tissue>
    </source>
</reference>
<accession>A0ABD2AUV4</accession>
<dbReference type="EMBL" id="JAUDFV010000139">
    <property type="protein sequence ID" value="KAL2724396.1"/>
    <property type="molecule type" value="Genomic_DNA"/>
</dbReference>
<keyword evidence="6" id="KW-1185">Reference proteome</keyword>
<evidence type="ECO:0000256" key="2">
    <source>
        <dbReference type="ARBA" id="ARBA00023242"/>
    </source>
</evidence>
<comment type="caution">
    <text evidence="5">The sequence shown here is derived from an EMBL/GenBank/DDBJ whole genome shotgun (WGS) entry which is preliminary data.</text>
</comment>
<dbReference type="InterPro" id="IPR013257">
    <property type="entry name" value="SRI"/>
</dbReference>
<evidence type="ECO:0000256" key="3">
    <source>
        <dbReference type="SAM" id="MobiDB-lite"/>
    </source>
</evidence>
<organism evidence="5 6">
    <name type="scientific">Vespula squamosa</name>
    <name type="common">Southern yellow jacket</name>
    <name type="synonym">Wasp</name>
    <dbReference type="NCBI Taxonomy" id="30214"/>
    <lineage>
        <taxon>Eukaryota</taxon>
        <taxon>Metazoa</taxon>
        <taxon>Ecdysozoa</taxon>
        <taxon>Arthropoda</taxon>
        <taxon>Hexapoda</taxon>
        <taxon>Insecta</taxon>
        <taxon>Pterygota</taxon>
        <taxon>Neoptera</taxon>
        <taxon>Endopterygota</taxon>
        <taxon>Hymenoptera</taxon>
        <taxon>Apocrita</taxon>
        <taxon>Aculeata</taxon>
        <taxon>Vespoidea</taxon>
        <taxon>Vespidae</taxon>
        <taxon>Vespinae</taxon>
        <taxon>Vespula</taxon>
    </lineage>
</organism>
<evidence type="ECO:0000313" key="6">
    <source>
        <dbReference type="Proteomes" id="UP001607302"/>
    </source>
</evidence>
<sequence>MKAIKTMDMTLPFALKQEEEINEDEIDDDASLNELDKILSMPLPSINESNLLLPSTSNHEFLRLTAMACVYLKQVRAVYFSYLHKCLLSNYIVCYEQKNEETFSCDLKKCADQMELNAVRCSIEASLYRQHMLKMISDIKSHTSQKKIYKQIVMFLETPPNKVDVGVQTNNLCLKSNRCDQHKSNTTQDACITSNYEELINLKETLFVDKKVAGVEESNLTLIQDDANVKTILLKEEDVQKLIFEEQNQETTILIQTLSSGTPIQQPVETVQNDENSQDSLLQHMEDMFCESEDSSDLTTLIEKHSRVSKASVDKGINKTSLNTGSSITPNLKEQTEENSDIPKSNVKMSNPVQAKCSFSCYKEMKNRTEKPTEINKEETIESKEETVECKQETSENKQKKKTDSIWFVERVHQVSKLKTKMTDLSLTNYRKHGKVKEKFIELFGEFDEEEMMPDSPICIEEHLTACKERIAPWIVKYLMPFYKKRRIKDRQLFKAVAKHIADMLIIENTFPEESCINKYIENYFRNRKFIRTSQDIYM</sequence>
<evidence type="ECO:0000259" key="4">
    <source>
        <dbReference type="Pfam" id="PF08236"/>
    </source>
</evidence>
<evidence type="ECO:0000256" key="1">
    <source>
        <dbReference type="ARBA" id="ARBA00004123"/>
    </source>
</evidence>
<feature type="region of interest" description="Disordered" evidence="3">
    <location>
        <begin position="321"/>
        <end position="348"/>
    </location>
</feature>
<feature type="compositionally biased region" description="Polar residues" evidence="3">
    <location>
        <begin position="321"/>
        <end position="333"/>
    </location>
</feature>
<keyword evidence="2" id="KW-0539">Nucleus</keyword>
<proteinExistence type="predicted"/>
<feature type="domain" description="Set2 Rpb1 interacting" evidence="4">
    <location>
        <begin position="470"/>
        <end position="526"/>
    </location>
</feature>
<comment type="subcellular location">
    <subcellularLocation>
        <location evidence="1">Nucleus</location>
    </subcellularLocation>
</comment>
<dbReference type="Pfam" id="PF08236">
    <property type="entry name" value="SRI"/>
    <property type="match status" value="1"/>
</dbReference>